<dbReference type="InterPro" id="IPR011611">
    <property type="entry name" value="PfkB_dom"/>
</dbReference>
<dbReference type="RefSeq" id="WP_073505819.1">
    <property type="nucleotide sequence ID" value="NZ_CP018199.1"/>
</dbReference>
<gene>
    <name evidence="5" type="ORF">BU058_00565</name>
</gene>
<organism evidence="5 6">
    <name type="scientific">Staphylococcus succinus</name>
    <dbReference type="NCBI Taxonomy" id="61015"/>
    <lineage>
        <taxon>Bacteria</taxon>
        <taxon>Bacillati</taxon>
        <taxon>Bacillota</taxon>
        <taxon>Bacilli</taxon>
        <taxon>Bacillales</taxon>
        <taxon>Staphylococcaceae</taxon>
        <taxon>Staphylococcus</taxon>
    </lineage>
</organism>
<sequence>MNKKHVAAYGEIMMRLEAPNHLLLRQSENLNFSFTGTGVNVTGLLAQFGYDSSLISAVPNNSIGTAAIGAIRKLGIRSEFIIKNNDNLGMYFLEKGFGPRASIVTYANRQQSSFNTTDISQYNLLQKLENVDVLHICGITLAMNSLTRENVLSLVKLAKTQGIKIVFDCNFRPSLWGDNGNINAKPFYETILAEADIVIMSEKDAMLTLGLQTTELTQEGQLESLLPVVADKYNINTIAGTIRTIRGSNHNVIKGYLYSGNEMYYSKSFDVDILDRIGTGDAYTCGVIHGTLSNMNHQDTVNFSTASCILAHTISGDTPLFDTDDIIKIINEEKNDIER</sequence>
<dbReference type="PANTHER" id="PTHR43320:SF2">
    <property type="entry name" value="2-DEHYDRO-3-DEOXYGLUCONOKINASE_2-DEHYDRO-3-DEOXYGALACTONOKINASE"/>
    <property type="match status" value="1"/>
</dbReference>
<comment type="similarity">
    <text evidence="1">Belongs to the carbohydrate kinase PfkB family.</text>
</comment>
<dbReference type="EMBL" id="PZFQ01000001">
    <property type="protein sequence ID" value="PTI77734.1"/>
    <property type="molecule type" value="Genomic_DNA"/>
</dbReference>
<dbReference type="Gene3D" id="3.40.1190.20">
    <property type="match status" value="1"/>
</dbReference>
<dbReference type="PANTHER" id="PTHR43320">
    <property type="entry name" value="SUGAR KINASE"/>
    <property type="match status" value="1"/>
</dbReference>
<dbReference type="Pfam" id="PF00294">
    <property type="entry name" value="PfkB"/>
    <property type="match status" value="1"/>
</dbReference>
<comment type="caution">
    <text evidence="5">The sequence shown here is derived from an EMBL/GenBank/DDBJ whole genome shotgun (WGS) entry which is preliminary data.</text>
</comment>
<dbReference type="GO" id="GO:0016301">
    <property type="term" value="F:kinase activity"/>
    <property type="evidence" value="ECO:0007669"/>
    <property type="project" value="UniProtKB-KW"/>
</dbReference>
<reference evidence="5 6" key="1">
    <citation type="journal article" date="2016" name="Front. Microbiol.">
        <title>Comprehensive Phylogenetic Analysis of Bovine Non-aureus Staphylococci Species Based on Whole-Genome Sequencing.</title>
        <authorList>
            <person name="Naushad S."/>
            <person name="Barkema H.W."/>
            <person name="Luby C."/>
            <person name="Condas L.A."/>
            <person name="Nobrega D.B."/>
            <person name="Carson D.A."/>
            <person name="De Buck J."/>
        </authorList>
    </citation>
    <scope>NUCLEOTIDE SEQUENCE [LARGE SCALE GENOMIC DNA]</scope>
    <source>
        <strain evidence="5 6">SNUC 1231</strain>
    </source>
</reference>
<dbReference type="InterPro" id="IPR052700">
    <property type="entry name" value="Carb_kinase_PfkB-like"/>
</dbReference>
<dbReference type="SUPFAM" id="SSF53613">
    <property type="entry name" value="Ribokinase-like"/>
    <property type="match status" value="1"/>
</dbReference>
<evidence type="ECO:0000256" key="3">
    <source>
        <dbReference type="ARBA" id="ARBA00022777"/>
    </source>
</evidence>
<dbReference type="InterPro" id="IPR029056">
    <property type="entry name" value="Ribokinase-like"/>
</dbReference>
<evidence type="ECO:0000256" key="2">
    <source>
        <dbReference type="ARBA" id="ARBA00022679"/>
    </source>
</evidence>
<keyword evidence="2" id="KW-0808">Transferase</keyword>
<protein>
    <submittedName>
        <fullName evidence="5">Sugar kinase</fullName>
    </submittedName>
</protein>
<dbReference type="CDD" id="cd01166">
    <property type="entry name" value="KdgK"/>
    <property type="match status" value="1"/>
</dbReference>
<feature type="domain" description="Carbohydrate kinase PfkB" evidence="4">
    <location>
        <begin position="4"/>
        <end position="307"/>
    </location>
</feature>
<evidence type="ECO:0000259" key="4">
    <source>
        <dbReference type="Pfam" id="PF00294"/>
    </source>
</evidence>
<dbReference type="Proteomes" id="UP000241960">
    <property type="component" value="Unassembled WGS sequence"/>
</dbReference>
<keyword evidence="3 5" id="KW-0418">Kinase</keyword>
<evidence type="ECO:0000313" key="5">
    <source>
        <dbReference type="EMBL" id="PTI77734.1"/>
    </source>
</evidence>
<name>A0A9Q6HRP8_9STAP</name>
<dbReference type="AlphaFoldDB" id="A0A9Q6HRP8"/>
<evidence type="ECO:0000313" key="6">
    <source>
        <dbReference type="Proteomes" id="UP000241960"/>
    </source>
</evidence>
<evidence type="ECO:0000256" key="1">
    <source>
        <dbReference type="ARBA" id="ARBA00010688"/>
    </source>
</evidence>
<accession>A0A9Q6HRP8</accession>
<proteinExistence type="inferred from homology"/>